<sequence length="528" mass="57297">MPGSKLTKYCFFILITVLSACIENDIPYPTILGEFTSFEVEHQKGNSVINSQSQTVDIELEETGDPAAVKVLNYSITEGATISPEITTAIDLRDSAVYTISTYQDYVWTIKATQSIERYFRIDNQVGNQLIDAEKRTAKAFVVKGSDLNNITVTGLKLAPPDATYEPDPSAIKDFTAEVSIKVSYRDIVEEWTLSVEHGEGTPGQDDADIEALLLTEQVDGSETEIADITVDQINGFIDINVNATDLSALTINDIRLSEGATCEWQVNDQVDLTTPTEFIVTAGSGKTKTWLVRAHPALELQNSLFTQWHMAGKVWNPYAAGTARYWCTGNEGVVTLSDSNTVPIDNGGNYQGARLETVSMGFLGGVAGTPIAAGNMFIGDFVTNISSPAESAKFGRPAVVRPKQLHCQFDYSPAINEETAEGISMEKGDEDYGHIWIKIMHVADDTGEFDPVTHLPVGAIVIGEGELVLNGQYPAGSEATIDINYDANKIDKAPTHMAIVATSSYYGEFFVGGVGSVLNIMEMALIH</sequence>
<organism evidence="2 3">
    <name type="scientific">Carboxylicivirga mesophila</name>
    <dbReference type="NCBI Taxonomy" id="1166478"/>
    <lineage>
        <taxon>Bacteria</taxon>
        <taxon>Pseudomonadati</taxon>
        <taxon>Bacteroidota</taxon>
        <taxon>Bacteroidia</taxon>
        <taxon>Marinilabiliales</taxon>
        <taxon>Marinilabiliaceae</taxon>
        <taxon>Carboxylicivirga</taxon>
    </lineage>
</organism>
<feature type="domain" description="Putative carbohydrate metabolism" evidence="1">
    <location>
        <begin position="322"/>
        <end position="527"/>
    </location>
</feature>
<dbReference type="PROSITE" id="PS51257">
    <property type="entry name" value="PROKAR_LIPOPROTEIN"/>
    <property type="match status" value="1"/>
</dbReference>
<dbReference type="RefSeq" id="WP_212225277.1">
    <property type="nucleotide sequence ID" value="NZ_JAGUCN010000002.1"/>
</dbReference>
<reference evidence="2 3" key="1">
    <citation type="journal article" date="2014" name="Int. J. Syst. Evol. Microbiol.">
        <title>Carboxylicivirga gen. nov. in the family Marinilabiliaceae with two novel species, Carboxylicivirga mesophila sp. nov. and Carboxylicivirga taeanensis sp. nov., and reclassification of Cytophaga fermentans as Saccharicrinis fermentans gen. nov., comb. nov.</title>
        <authorList>
            <person name="Yang S.H."/>
            <person name="Seo H.S."/>
            <person name="Woo J.H."/>
            <person name="Oh H.M."/>
            <person name="Jang H."/>
            <person name="Lee J.H."/>
            <person name="Kim S.J."/>
            <person name="Kwon K.K."/>
        </authorList>
    </citation>
    <scope>NUCLEOTIDE SEQUENCE [LARGE SCALE GENOMIC DNA]</scope>
    <source>
        <strain evidence="2 3">JCM 18290</strain>
    </source>
</reference>
<keyword evidence="3" id="KW-1185">Reference proteome</keyword>
<dbReference type="Gene3D" id="2.60.120.890">
    <property type="entry name" value="BT2081, beta-jelly-roll domain"/>
    <property type="match status" value="1"/>
</dbReference>
<evidence type="ECO:0000313" key="2">
    <source>
        <dbReference type="EMBL" id="MBS2210341.1"/>
    </source>
</evidence>
<comment type="caution">
    <text evidence="2">The sequence shown here is derived from an EMBL/GenBank/DDBJ whole genome shotgun (WGS) entry which is preliminary data.</text>
</comment>
<dbReference type="InterPro" id="IPR025112">
    <property type="entry name" value="PCMD"/>
</dbReference>
<evidence type="ECO:0000313" key="3">
    <source>
        <dbReference type="Proteomes" id="UP000721861"/>
    </source>
</evidence>
<gene>
    <name evidence="2" type="ORF">KEM09_02965</name>
</gene>
<dbReference type="Gene3D" id="2.60.40.2340">
    <property type="match status" value="2"/>
</dbReference>
<name>A0ABS5K5V7_9BACT</name>
<proteinExistence type="predicted"/>
<dbReference type="Proteomes" id="UP000721861">
    <property type="component" value="Unassembled WGS sequence"/>
</dbReference>
<dbReference type="InterPro" id="IPR038653">
    <property type="entry name" value="Put_CMD_sf"/>
</dbReference>
<protein>
    <submittedName>
        <fullName evidence="2">PCMD domain-containing protein</fullName>
    </submittedName>
</protein>
<accession>A0ABS5K5V7</accession>
<dbReference type="EMBL" id="JAGUCN010000002">
    <property type="protein sequence ID" value="MBS2210341.1"/>
    <property type="molecule type" value="Genomic_DNA"/>
</dbReference>
<dbReference type="Pfam" id="PF13201">
    <property type="entry name" value="PCMD"/>
    <property type="match status" value="1"/>
</dbReference>
<evidence type="ECO:0000259" key="1">
    <source>
        <dbReference type="Pfam" id="PF13201"/>
    </source>
</evidence>